<gene>
    <name evidence="5" type="primary">LOC106555233</name>
</gene>
<evidence type="ECO:0000256" key="1">
    <source>
        <dbReference type="ARBA" id="ARBA00023054"/>
    </source>
</evidence>
<dbReference type="Proteomes" id="UP000504617">
    <property type="component" value="Unplaced"/>
</dbReference>
<dbReference type="Pfam" id="PF21773">
    <property type="entry name" value="ODAD1_CC"/>
    <property type="match status" value="1"/>
</dbReference>
<reference evidence="5" key="1">
    <citation type="submission" date="2025-08" db="UniProtKB">
        <authorList>
            <consortium name="RefSeq"/>
        </authorList>
    </citation>
    <scope>IDENTIFICATION</scope>
</reference>
<feature type="coiled-coil region" evidence="2">
    <location>
        <begin position="1"/>
        <end position="28"/>
    </location>
</feature>
<dbReference type="RefSeq" id="XP_013929501.1">
    <property type="nucleotide sequence ID" value="XM_014074026.1"/>
</dbReference>
<feature type="domain" description="ODAD1 central coiled coil region" evidence="3">
    <location>
        <begin position="1"/>
        <end position="88"/>
    </location>
</feature>
<dbReference type="GeneID" id="106555233"/>
<keyword evidence="1 2" id="KW-0175">Coiled coil</keyword>
<dbReference type="InterPro" id="IPR049258">
    <property type="entry name" value="ODAD1_CC"/>
</dbReference>
<dbReference type="AlphaFoldDB" id="A0A6I9Z055"/>
<sequence length="101" mass="11863">MERLKKRIEEVQNEISHLKSQQKADENVIHGSLKDMEEKLQKTTERTNLYAYNLKESSKILDQLKSAMDFLFKRIGCDATKINRHLGETGEVTDQNLMEYF</sequence>
<proteinExistence type="predicted"/>
<dbReference type="GO" id="GO:0036158">
    <property type="term" value="P:outer dynein arm assembly"/>
    <property type="evidence" value="ECO:0007669"/>
    <property type="project" value="TreeGrafter"/>
</dbReference>
<name>A0A6I9Z055_9SAUR</name>
<dbReference type="OrthoDB" id="6766775at2759"/>
<protein>
    <submittedName>
        <fullName evidence="5">Coiled-coil domain-containing protein 63-like</fullName>
    </submittedName>
</protein>
<dbReference type="GO" id="GO:0005930">
    <property type="term" value="C:axoneme"/>
    <property type="evidence" value="ECO:0007669"/>
    <property type="project" value="TreeGrafter"/>
</dbReference>
<dbReference type="PANTHER" id="PTHR21694:SF18">
    <property type="entry name" value="COILED-COIL DOMAIN-CONTAINING PROTEIN 63"/>
    <property type="match status" value="1"/>
</dbReference>
<dbReference type="PANTHER" id="PTHR21694">
    <property type="entry name" value="COILED-COIL DOMAIN-CONTAINING PROTEIN 63"/>
    <property type="match status" value="1"/>
</dbReference>
<evidence type="ECO:0000313" key="4">
    <source>
        <dbReference type="Proteomes" id="UP000504617"/>
    </source>
</evidence>
<evidence type="ECO:0000256" key="2">
    <source>
        <dbReference type="SAM" id="Coils"/>
    </source>
</evidence>
<dbReference type="InterPro" id="IPR051876">
    <property type="entry name" value="ODA-DC/CCD"/>
</dbReference>
<keyword evidence="4" id="KW-1185">Reference proteome</keyword>
<dbReference type="GO" id="GO:0003341">
    <property type="term" value="P:cilium movement"/>
    <property type="evidence" value="ECO:0007669"/>
    <property type="project" value="TreeGrafter"/>
</dbReference>
<feature type="non-terminal residue" evidence="5">
    <location>
        <position position="101"/>
    </location>
</feature>
<accession>A0A6I9Z055</accession>
<evidence type="ECO:0000259" key="3">
    <source>
        <dbReference type="Pfam" id="PF21773"/>
    </source>
</evidence>
<organism evidence="4 5">
    <name type="scientific">Thamnophis sirtalis</name>
    <dbReference type="NCBI Taxonomy" id="35019"/>
    <lineage>
        <taxon>Eukaryota</taxon>
        <taxon>Metazoa</taxon>
        <taxon>Chordata</taxon>
        <taxon>Craniata</taxon>
        <taxon>Vertebrata</taxon>
        <taxon>Euteleostomi</taxon>
        <taxon>Lepidosauria</taxon>
        <taxon>Squamata</taxon>
        <taxon>Bifurcata</taxon>
        <taxon>Unidentata</taxon>
        <taxon>Episquamata</taxon>
        <taxon>Toxicofera</taxon>
        <taxon>Serpentes</taxon>
        <taxon>Colubroidea</taxon>
        <taxon>Colubridae</taxon>
        <taxon>Natricinae</taxon>
        <taxon>Thamnophis</taxon>
    </lineage>
</organism>
<dbReference type="KEGG" id="tsr:106555233"/>
<evidence type="ECO:0000313" key="5">
    <source>
        <dbReference type="RefSeq" id="XP_013929501.1"/>
    </source>
</evidence>